<dbReference type="EMBL" id="FPCG01000001">
    <property type="protein sequence ID" value="SFV20162.1"/>
    <property type="molecule type" value="Genomic_DNA"/>
</dbReference>
<dbReference type="CDD" id="cd03801">
    <property type="entry name" value="GT4_PimA-like"/>
    <property type="match status" value="1"/>
</dbReference>
<dbReference type="InterPro" id="IPR001296">
    <property type="entry name" value="Glyco_trans_1"/>
</dbReference>
<gene>
    <name evidence="3" type="ORF">SAMN04487966_101179</name>
</gene>
<evidence type="ECO:0000313" key="4">
    <source>
        <dbReference type="Proteomes" id="UP000198881"/>
    </source>
</evidence>
<dbReference type="PANTHER" id="PTHR45947">
    <property type="entry name" value="SULFOQUINOVOSYL TRANSFERASE SQD2"/>
    <property type="match status" value="1"/>
</dbReference>
<evidence type="ECO:0000259" key="2">
    <source>
        <dbReference type="Pfam" id="PF00534"/>
    </source>
</evidence>
<sequence>MSAESPVPVIGYVLKMYPRFSETFVVSEILAREAQGERIVIFSLRPCTDARFHPELARVQAPVIHIGRPSSSTRLWTALAQGAADPQLAQGMSEVLPELLQHGHDDAVQAVEVARQARAHGVTHLHAHFASVATTVARLAGRMAGLPYSFTAHAKDIFHEDVQEEDLRRKLADAHHAITISGYNLEHLRTRFPESTQTLRLVRNGLDLDRFPFQPRQHTQNPDDGPARLLAIGRLVEKKGFSLLVEAVHRLRERGVEVTAEIAGDGPLAPELRAQIESLGLQEHITLLGPITQAQVTELLGTRDLFVAPFVVGSDGNADGLPTVLLEAMARGLLCVAADVTAVGEVVQTGRTGWLVPTGDVEALTEAIAEAVRPGADHAELAARARAQVEELFDSRGQAARLAELVVQP</sequence>
<dbReference type="Proteomes" id="UP000198881">
    <property type="component" value="Unassembled WGS sequence"/>
</dbReference>
<dbReference type="PANTHER" id="PTHR45947:SF14">
    <property type="entry name" value="SLL1723 PROTEIN"/>
    <property type="match status" value="1"/>
</dbReference>
<proteinExistence type="predicted"/>
<evidence type="ECO:0000313" key="3">
    <source>
        <dbReference type="EMBL" id="SFV20162.1"/>
    </source>
</evidence>
<dbReference type="OrthoDB" id="506201at2"/>
<evidence type="ECO:0000256" key="1">
    <source>
        <dbReference type="ARBA" id="ARBA00022679"/>
    </source>
</evidence>
<dbReference type="AlphaFoldDB" id="A0A1I7ME06"/>
<dbReference type="Pfam" id="PF00534">
    <property type="entry name" value="Glycos_transf_1"/>
    <property type="match status" value="1"/>
</dbReference>
<reference evidence="3 4" key="1">
    <citation type="submission" date="2016-10" db="EMBL/GenBank/DDBJ databases">
        <authorList>
            <person name="de Groot N.N."/>
        </authorList>
    </citation>
    <scope>NUCLEOTIDE SEQUENCE [LARGE SCALE GENOMIC DNA]</scope>
    <source>
        <strain evidence="3 4">CGMCC 1.7054</strain>
    </source>
</reference>
<dbReference type="Gene3D" id="3.40.50.2000">
    <property type="entry name" value="Glycogen Phosphorylase B"/>
    <property type="match status" value="2"/>
</dbReference>
<protein>
    <submittedName>
        <fullName evidence="3">Glycosyltransferase involved in cell wall bisynthesis</fullName>
    </submittedName>
</protein>
<keyword evidence="1 3" id="KW-0808">Transferase</keyword>
<organism evidence="3 4">
    <name type="scientific">Micrococcus terreus</name>
    <dbReference type="NCBI Taxonomy" id="574650"/>
    <lineage>
        <taxon>Bacteria</taxon>
        <taxon>Bacillati</taxon>
        <taxon>Actinomycetota</taxon>
        <taxon>Actinomycetes</taxon>
        <taxon>Micrococcales</taxon>
        <taxon>Micrococcaceae</taxon>
        <taxon>Micrococcus</taxon>
    </lineage>
</organism>
<dbReference type="InterPro" id="IPR050194">
    <property type="entry name" value="Glycosyltransferase_grp1"/>
</dbReference>
<name>A0A1I7ME06_9MICC</name>
<dbReference type="SUPFAM" id="SSF53756">
    <property type="entry name" value="UDP-Glycosyltransferase/glycogen phosphorylase"/>
    <property type="match status" value="1"/>
</dbReference>
<feature type="domain" description="Glycosyl transferase family 1" evidence="2">
    <location>
        <begin position="221"/>
        <end position="386"/>
    </location>
</feature>
<dbReference type="STRING" id="574650.SAMN04487966_101179"/>
<keyword evidence="4" id="KW-1185">Reference proteome</keyword>
<accession>A0A1I7ME06</accession>
<dbReference type="GO" id="GO:0016757">
    <property type="term" value="F:glycosyltransferase activity"/>
    <property type="evidence" value="ECO:0007669"/>
    <property type="project" value="InterPro"/>
</dbReference>